<evidence type="ECO:0000259" key="5">
    <source>
        <dbReference type="PROSITE" id="PS50893"/>
    </source>
</evidence>
<keyword evidence="3" id="KW-0547">Nucleotide-binding</keyword>
<proteinExistence type="inferred from homology"/>
<gene>
    <name evidence="6" type="ORF">ABQG75_16300</name>
</gene>
<keyword evidence="4 6" id="KW-0067">ATP-binding</keyword>
<evidence type="ECO:0000313" key="6">
    <source>
        <dbReference type="EMBL" id="MER0127295.1"/>
    </source>
</evidence>
<feature type="domain" description="ABC transporter" evidence="5">
    <location>
        <begin position="2"/>
        <end position="224"/>
    </location>
</feature>
<sequence>MITLNNLVTGYAGKRLTCPLNGAFRPGSPTAIVGVNGCGKSTLLKTLAGFLPPLSGSVSWPGDKKIIGWLPQQNELDHDFPLTVSDVVAMGAWPAAALTQGLRGETLSRIDAALEQVGLTALRRHTLNRLSGGQFQRMLFARLLVQDAPIMLMDEPFTGIDSQTSDALLEVMATLNARGKTLLVVLHNQQMVHRHFPETLWLHQGHYRWGQTASVLPPPSACPLPQD</sequence>
<comment type="similarity">
    <text evidence="1">Belongs to the ABC transporter superfamily.</text>
</comment>
<dbReference type="RefSeq" id="WP_349951514.1">
    <property type="nucleotide sequence ID" value="NZ_JBEHGX010000009.1"/>
</dbReference>
<dbReference type="InterPro" id="IPR027417">
    <property type="entry name" value="P-loop_NTPase"/>
</dbReference>
<dbReference type="InterPro" id="IPR003593">
    <property type="entry name" value="AAA+_ATPase"/>
</dbReference>
<evidence type="ECO:0000256" key="1">
    <source>
        <dbReference type="ARBA" id="ARBA00005417"/>
    </source>
</evidence>
<dbReference type="PANTHER" id="PTHR42734:SF5">
    <property type="entry name" value="IRON TRANSPORT SYSTEM ATP-BINDING PROTEIN HI_0361-RELATED"/>
    <property type="match status" value="1"/>
</dbReference>
<dbReference type="EMBL" id="JBEHGX010000009">
    <property type="protein sequence ID" value="MER0127295.1"/>
    <property type="molecule type" value="Genomic_DNA"/>
</dbReference>
<dbReference type="GO" id="GO:0005524">
    <property type="term" value="F:ATP binding"/>
    <property type="evidence" value="ECO:0007669"/>
    <property type="project" value="UniProtKB-KW"/>
</dbReference>
<comment type="caution">
    <text evidence="6">The sequence shown here is derived from an EMBL/GenBank/DDBJ whole genome shotgun (WGS) entry which is preliminary data.</text>
</comment>
<dbReference type="SMART" id="SM00382">
    <property type="entry name" value="AAA"/>
    <property type="match status" value="1"/>
</dbReference>
<dbReference type="Pfam" id="PF00005">
    <property type="entry name" value="ABC_tran"/>
    <property type="match status" value="1"/>
</dbReference>
<evidence type="ECO:0000256" key="2">
    <source>
        <dbReference type="ARBA" id="ARBA00022448"/>
    </source>
</evidence>
<evidence type="ECO:0000256" key="4">
    <source>
        <dbReference type="ARBA" id="ARBA00022840"/>
    </source>
</evidence>
<dbReference type="PROSITE" id="PS50893">
    <property type="entry name" value="ABC_TRANSPORTER_2"/>
    <property type="match status" value="1"/>
</dbReference>
<protein>
    <submittedName>
        <fullName evidence="6">ATP-binding cassette domain-containing protein</fullName>
    </submittedName>
</protein>
<dbReference type="Proteomes" id="UP001447374">
    <property type="component" value="Unassembled WGS sequence"/>
</dbReference>
<dbReference type="PROSITE" id="PS00211">
    <property type="entry name" value="ABC_TRANSPORTER_1"/>
    <property type="match status" value="1"/>
</dbReference>
<dbReference type="InterPro" id="IPR017871">
    <property type="entry name" value="ABC_transporter-like_CS"/>
</dbReference>
<accession>A0ABV1PR30</accession>
<dbReference type="InterPro" id="IPR003439">
    <property type="entry name" value="ABC_transporter-like_ATP-bd"/>
</dbReference>
<reference evidence="6 7" key="1">
    <citation type="submission" date="2024-06" db="EMBL/GenBank/DDBJ databases">
        <title>Fanconibacter daqui strain Q02 whole shotgun sequencing project.</title>
        <authorList>
            <person name="Rodrigues J.W.A."/>
            <person name="Viana L.C."/>
            <person name="Vieira E.C."/>
            <person name="Souza F.O.L."/>
            <person name="Alegria O.C."/>
            <person name="Patroca S."/>
            <person name="Cruz A.C.R."/>
            <person name="Nunes A.R.C."/>
        </authorList>
    </citation>
    <scope>NUCLEOTIDE SEQUENCE [LARGE SCALE GENOMIC DNA]</scope>
    <source>
        <strain evidence="6 7">Q02</strain>
    </source>
</reference>
<keyword evidence="7" id="KW-1185">Reference proteome</keyword>
<dbReference type="Gene3D" id="3.40.50.300">
    <property type="entry name" value="P-loop containing nucleotide triphosphate hydrolases"/>
    <property type="match status" value="1"/>
</dbReference>
<evidence type="ECO:0000313" key="7">
    <source>
        <dbReference type="Proteomes" id="UP001447374"/>
    </source>
</evidence>
<dbReference type="InterPro" id="IPR050153">
    <property type="entry name" value="Metal_Ion_Import_ABC"/>
</dbReference>
<organism evidence="6 7">
    <name type="scientific">Franconibacter daqui</name>
    <dbReference type="NCBI Taxonomy" id="2047724"/>
    <lineage>
        <taxon>Bacteria</taxon>
        <taxon>Pseudomonadati</taxon>
        <taxon>Pseudomonadota</taxon>
        <taxon>Gammaproteobacteria</taxon>
        <taxon>Enterobacterales</taxon>
        <taxon>Enterobacteriaceae</taxon>
        <taxon>Franconibacter</taxon>
    </lineage>
</organism>
<keyword evidence="2" id="KW-0813">Transport</keyword>
<name>A0ABV1PR30_9ENTR</name>
<dbReference type="PANTHER" id="PTHR42734">
    <property type="entry name" value="METAL TRANSPORT SYSTEM ATP-BINDING PROTEIN TM_0124-RELATED"/>
    <property type="match status" value="1"/>
</dbReference>
<dbReference type="SUPFAM" id="SSF52540">
    <property type="entry name" value="P-loop containing nucleoside triphosphate hydrolases"/>
    <property type="match status" value="1"/>
</dbReference>
<evidence type="ECO:0000256" key="3">
    <source>
        <dbReference type="ARBA" id="ARBA00022741"/>
    </source>
</evidence>